<feature type="binding site" evidence="5">
    <location>
        <position position="44"/>
    </location>
    <ligand>
        <name>isopentenyl diphosphate</name>
        <dbReference type="ChEBI" id="CHEBI:128769"/>
    </ligand>
</feature>
<feature type="binding site" evidence="5">
    <location>
        <position position="277"/>
    </location>
    <ligand>
        <name>(2E)-4-hydroxy-3-methylbut-2-enyl diphosphate</name>
        <dbReference type="ChEBI" id="CHEBI:128753"/>
    </ligand>
</feature>
<evidence type="ECO:0000313" key="6">
    <source>
        <dbReference type="EMBL" id="SHN67545.1"/>
    </source>
</evidence>
<dbReference type="GO" id="GO:0050992">
    <property type="term" value="P:dimethylallyl diphosphate biosynthetic process"/>
    <property type="evidence" value="ECO:0007669"/>
    <property type="project" value="UniProtKB-UniRule"/>
</dbReference>
<feature type="binding site" evidence="5">
    <location>
        <position position="277"/>
    </location>
    <ligand>
        <name>dimethylallyl diphosphate</name>
        <dbReference type="ChEBI" id="CHEBI:57623"/>
    </ligand>
</feature>
<dbReference type="AlphaFoldDB" id="A0A1M7T9Y7"/>
<dbReference type="PANTHER" id="PTHR30426">
    <property type="entry name" value="4-HYDROXY-3-METHYLBUT-2-ENYL DIPHOSPHATE REDUCTASE"/>
    <property type="match status" value="1"/>
</dbReference>
<sequence length="294" mass="32256">MKVIRAKNAGFCMGVSLALRKLDDLLEKSKTKFNHIKTFGPIIHNPQVLQDYADKGVVIVHNVEEVKSGDAVLIRAHGIPLAIETELLKKGITLVDATCPKVKKAQLSILEATQKGGVLLLFGEASHPEVLGLLSYASPEAKVFSTQDDLKSFLNSSLFDINVSYFLAAQTTQDKEEFVVMENILKTHLNHNIPVLQTICDATRTRQSETLEIAEKVELMLVLGGKNSANTRRLVNVSESVGTEAYHIETADELFSQEKLLAKLKKTAIIGLTAGASTPINLVDELQKRIEQSV</sequence>
<feature type="binding site" evidence="5">
    <location>
        <position position="127"/>
    </location>
    <ligand>
        <name>isopentenyl diphosphate</name>
        <dbReference type="ChEBI" id="CHEBI:128769"/>
    </ligand>
</feature>
<feature type="binding site" evidence="5">
    <location>
        <position position="200"/>
    </location>
    <ligand>
        <name>[4Fe-4S] cluster</name>
        <dbReference type="ChEBI" id="CHEBI:49883"/>
    </ligand>
</feature>
<feature type="binding site" evidence="5">
    <location>
        <position position="12"/>
    </location>
    <ligand>
        <name>[4Fe-4S] cluster</name>
        <dbReference type="ChEBI" id="CHEBI:49883"/>
    </ligand>
</feature>
<dbReference type="CDD" id="cd13944">
    <property type="entry name" value="lytB_ispH"/>
    <property type="match status" value="1"/>
</dbReference>
<dbReference type="UniPathway" id="UPA00056">
    <property type="reaction ID" value="UER00097"/>
</dbReference>
<dbReference type="GO" id="GO:0051539">
    <property type="term" value="F:4 iron, 4 sulfur cluster binding"/>
    <property type="evidence" value="ECO:0007669"/>
    <property type="project" value="UniProtKB-UniRule"/>
</dbReference>
<feature type="binding site" evidence="5">
    <location>
        <position position="228"/>
    </location>
    <ligand>
        <name>dimethylallyl diphosphate</name>
        <dbReference type="ChEBI" id="CHEBI:57623"/>
    </ligand>
</feature>
<feature type="binding site" evidence="5">
    <location>
        <position position="277"/>
    </location>
    <ligand>
        <name>isopentenyl diphosphate</name>
        <dbReference type="ChEBI" id="CHEBI:128769"/>
    </ligand>
</feature>
<protein>
    <recommendedName>
        <fullName evidence="5">4-hydroxy-3-methylbut-2-enyl diphosphate reductase</fullName>
        <shortName evidence="5">HMBPP reductase</shortName>
        <ecNumber evidence="5">1.17.7.4</ecNumber>
    </recommendedName>
</protein>
<feature type="binding site" evidence="5">
    <location>
        <position position="228"/>
    </location>
    <ligand>
        <name>isopentenyl diphosphate</name>
        <dbReference type="ChEBI" id="CHEBI:128769"/>
    </ligand>
</feature>
<keyword evidence="4 5" id="KW-0411">Iron-sulfur</keyword>
<feature type="binding site" evidence="5">
    <location>
        <position position="127"/>
    </location>
    <ligand>
        <name>dimethylallyl diphosphate</name>
        <dbReference type="ChEBI" id="CHEBI:57623"/>
    </ligand>
</feature>
<dbReference type="Proteomes" id="UP000186469">
    <property type="component" value="Unassembled WGS sequence"/>
</dbReference>
<keyword evidence="5" id="KW-0560">Oxidoreductase</keyword>
<feature type="binding site" evidence="5">
    <location>
        <position position="127"/>
    </location>
    <ligand>
        <name>(2E)-4-hydroxy-3-methylbut-2-enyl diphosphate</name>
        <dbReference type="ChEBI" id="CHEBI:128753"/>
    </ligand>
</feature>
<gene>
    <name evidence="5" type="primary">ispH</name>
    <name evidence="6" type="ORF">SAMN02745728_01761</name>
</gene>
<evidence type="ECO:0000256" key="2">
    <source>
        <dbReference type="ARBA" id="ARBA00022723"/>
    </source>
</evidence>
<feature type="binding site" evidence="5">
    <location>
        <position position="171"/>
    </location>
    <ligand>
        <name>(2E)-4-hydroxy-3-methylbut-2-enyl diphosphate</name>
        <dbReference type="ChEBI" id="CHEBI:128753"/>
    </ligand>
</feature>
<feature type="binding site" evidence="5">
    <location>
        <position position="44"/>
    </location>
    <ligand>
        <name>dimethylallyl diphosphate</name>
        <dbReference type="ChEBI" id="CHEBI:57623"/>
    </ligand>
</feature>
<feature type="active site" description="Proton donor" evidence="5">
    <location>
        <position position="129"/>
    </location>
</feature>
<comment type="similarity">
    <text evidence="5">Belongs to the IspH family.</text>
</comment>
<comment type="pathway">
    <text evidence="5">Isoprenoid biosynthesis; dimethylallyl diphosphate biosynthesis; dimethylallyl diphosphate from (2E)-4-hydroxy-3-methylbutenyl diphosphate: step 1/1.</text>
</comment>
<feature type="binding site" evidence="5">
    <location>
        <position position="44"/>
    </location>
    <ligand>
        <name>(2E)-4-hydroxy-3-methylbut-2-enyl diphosphate</name>
        <dbReference type="ChEBI" id="CHEBI:128753"/>
    </ligand>
</feature>
<dbReference type="STRING" id="1121455.SAMN02745728_01761"/>
<evidence type="ECO:0000313" key="7">
    <source>
        <dbReference type="Proteomes" id="UP000186469"/>
    </source>
</evidence>
<dbReference type="EC" id="1.17.7.4" evidence="5"/>
<dbReference type="PANTHER" id="PTHR30426:SF0">
    <property type="entry name" value="4-HYDROXY-3-METHYLBUT-2-ENYL DIPHOSPHATE REDUCTASE"/>
    <property type="match status" value="1"/>
</dbReference>
<comment type="catalytic activity">
    <reaction evidence="5">
        <text>dimethylallyl diphosphate + 2 oxidized [2Fe-2S]-[ferredoxin] + H2O = (2E)-4-hydroxy-3-methylbut-2-enyl diphosphate + 2 reduced [2Fe-2S]-[ferredoxin] + 2 H(+)</text>
        <dbReference type="Rhea" id="RHEA:24825"/>
        <dbReference type="Rhea" id="RHEA-COMP:10000"/>
        <dbReference type="Rhea" id="RHEA-COMP:10001"/>
        <dbReference type="ChEBI" id="CHEBI:15377"/>
        <dbReference type="ChEBI" id="CHEBI:15378"/>
        <dbReference type="ChEBI" id="CHEBI:33737"/>
        <dbReference type="ChEBI" id="CHEBI:33738"/>
        <dbReference type="ChEBI" id="CHEBI:57623"/>
        <dbReference type="ChEBI" id="CHEBI:128753"/>
        <dbReference type="EC" id="1.17.7.4"/>
    </reaction>
</comment>
<dbReference type="HAMAP" id="MF_00191">
    <property type="entry name" value="IspH"/>
    <property type="match status" value="1"/>
</dbReference>
<dbReference type="RefSeq" id="WP_072697452.1">
    <property type="nucleotide sequence ID" value="NZ_FRDI01000009.1"/>
</dbReference>
<dbReference type="NCBIfam" id="TIGR00216">
    <property type="entry name" value="ispH_lytB"/>
    <property type="match status" value="1"/>
</dbReference>
<keyword evidence="7" id="KW-1185">Reference proteome</keyword>
<dbReference type="GO" id="GO:0019288">
    <property type="term" value="P:isopentenyl diphosphate biosynthetic process, methylerythritol 4-phosphate pathway"/>
    <property type="evidence" value="ECO:0007669"/>
    <property type="project" value="UniProtKB-UniRule"/>
</dbReference>
<comment type="caution">
    <text evidence="5">Lacks conserved residue(s) required for the propagation of feature annotation.</text>
</comment>
<dbReference type="Gene3D" id="3.40.50.11270">
    <property type="match status" value="1"/>
</dbReference>
<dbReference type="Gene3D" id="3.40.1010.20">
    <property type="entry name" value="4-hydroxy-3-methylbut-2-enyl diphosphate reductase, catalytic domain"/>
    <property type="match status" value="2"/>
</dbReference>
<feature type="binding site" evidence="5">
    <location>
        <position position="230"/>
    </location>
    <ligand>
        <name>dimethylallyl diphosphate</name>
        <dbReference type="ChEBI" id="CHEBI:57623"/>
    </ligand>
</feature>
<evidence type="ECO:0000256" key="1">
    <source>
        <dbReference type="ARBA" id="ARBA00022485"/>
    </source>
</evidence>
<dbReference type="OrthoDB" id="9804068at2"/>
<feature type="binding site" evidence="5">
    <location>
        <position position="230"/>
    </location>
    <ligand>
        <name>isopentenyl diphosphate</name>
        <dbReference type="ChEBI" id="CHEBI:128769"/>
    </ligand>
</feature>
<comment type="pathway">
    <text evidence="5">Isoprenoid biosynthesis; isopentenyl diphosphate biosynthesis via DXP pathway; isopentenyl diphosphate from 1-deoxy-D-xylulose 5-phosphate: step 6/6.</text>
</comment>
<feature type="binding site" evidence="5">
    <location>
        <position position="228"/>
    </location>
    <ligand>
        <name>(2E)-4-hydroxy-3-methylbut-2-enyl diphosphate</name>
        <dbReference type="ChEBI" id="CHEBI:128753"/>
    </ligand>
</feature>
<feature type="binding site" evidence="5">
    <location>
        <position position="77"/>
    </location>
    <ligand>
        <name>dimethylallyl diphosphate</name>
        <dbReference type="ChEBI" id="CHEBI:57623"/>
    </ligand>
</feature>
<feature type="binding site" evidence="5">
    <location>
        <position position="77"/>
    </location>
    <ligand>
        <name>(2E)-4-hydroxy-3-methylbut-2-enyl diphosphate</name>
        <dbReference type="ChEBI" id="CHEBI:128753"/>
    </ligand>
</feature>
<evidence type="ECO:0000256" key="4">
    <source>
        <dbReference type="ARBA" id="ARBA00023014"/>
    </source>
</evidence>
<comment type="catalytic activity">
    <reaction evidence="5">
        <text>isopentenyl diphosphate + 2 oxidized [2Fe-2S]-[ferredoxin] + H2O = (2E)-4-hydroxy-3-methylbut-2-enyl diphosphate + 2 reduced [2Fe-2S]-[ferredoxin] + 2 H(+)</text>
        <dbReference type="Rhea" id="RHEA:24488"/>
        <dbReference type="Rhea" id="RHEA-COMP:10000"/>
        <dbReference type="Rhea" id="RHEA-COMP:10001"/>
        <dbReference type="ChEBI" id="CHEBI:15377"/>
        <dbReference type="ChEBI" id="CHEBI:15378"/>
        <dbReference type="ChEBI" id="CHEBI:33737"/>
        <dbReference type="ChEBI" id="CHEBI:33738"/>
        <dbReference type="ChEBI" id="CHEBI:128753"/>
        <dbReference type="ChEBI" id="CHEBI:128769"/>
        <dbReference type="EC" id="1.17.7.4"/>
    </reaction>
</comment>
<dbReference type="UniPathway" id="UPA00059">
    <property type="reaction ID" value="UER00105"/>
</dbReference>
<dbReference type="InterPro" id="IPR003451">
    <property type="entry name" value="LytB/IspH"/>
</dbReference>
<feature type="binding site" evidence="5">
    <location>
        <position position="77"/>
    </location>
    <ligand>
        <name>isopentenyl diphosphate</name>
        <dbReference type="ChEBI" id="CHEBI:128769"/>
    </ligand>
</feature>
<name>A0A1M7T9Y7_9BACT</name>
<keyword evidence="5" id="KW-0414">Isoprene biosynthesis</keyword>
<feature type="binding site" evidence="5">
    <location>
        <position position="230"/>
    </location>
    <ligand>
        <name>(2E)-4-hydroxy-3-methylbut-2-enyl diphosphate</name>
        <dbReference type="ChEBI" id="CHEBI:128753"/>
    </ligand>
</feature>
<dbReference type="GO" id="GO:0016114">
    <property type="term" value="P:terpenoid biosynthetic process"/>
    <property type="evidence" value="ECO:0007669"/>
    <property type="project" value="UniProtKB-UniRule"/>
</dbReference>
<dbReference type="GO" id="GO:0051745">
    <property type="term" value="F:4-hydroxy-3-methylbut-2-enyl diphosphate reductase activity"/>
    <property type="evidence" value="ECO:0007669"/>
    <property type="project" value="UniProtKB-UniRule"/>
</dbReference>
<keyword evidence="1 5" id="KW-0004">4Fe-4S</keyword>
<accession>A0A1M7T9Y7</accession>
<proteinExistence type="inferred from homology"/>
<evidence type="ECO:0000256" key="3">
    <source>
        <dbReference type="ARBA" id="ARBA00023004"/>
    </source>
</evidence>
<organism evidence="6 7">
    <name type="scientific">Desulfovibrio litoralis DSM 11393</name>
    <dbReference type="NCBI Taxonomy" id="1121455"/>
    <lineage>
        <taxon>Bacteria</taxon>
        <taxon>Pseudomonadati</taxon>
        <taxon>Thermodesulfobacteriota</taxon>
        <taxon>Desulfovibrionia</taxon>
        <taxon>Desulfovibrionales</taxon>
        <taxon>Desulfovibrionaceae</taxon>
        <taxon>Desulfovibrio</taxon>
    </lineage>
</organism>
<dbReference type="GO" id="GO:0046872">
    <property type="term" value="F:metal ion binding"/>
    <property type="evidence" value="ECO:0007669"/>
    <property type="project" value="UniProtKB-KW"/>
</dbReference>
<reference evidence="6 7" key="1">
    <citation type="submission" date="2016-12" db="EMBL/GenBank/DDBJ databases">
        <authorList>
            <person name="Song W.-J."/>
            <person name="Kurnit D.M."/>
        </authorList>
    </citation>
    <scope>NUCLEOTIDE SEQUENCE [LARGE SCALE GENOMIC DNA]</scope>
    <source>
        <strain evidence="6 7">DSM 11393</strain>
    </source>
</reference>
<keyword evidence="3 5" id="KW-0408">Iron</keyword>
<comment type="cofactor">
    <cofactor evidence="5">
        <name>[4Fe-4S] cluster</name>
        <dbReference type="ChEBI" id="CHEBI:49883"/>
    </cofactor>
    <text evidence="5">Binds 1 [4Fe-4S] cluster per subunit.</text>
</comment>
<dbReference type="Pfam" id="PF02401">
    <property type="entry name" value="LYTB"/>
    <property type="match status" value="1"/>
</dbReference>
<keyword evidence="2 5" id="KW-0479">Metal-binding</keyword>
<dbReference type="EMBL" id="FRDI01000009">
    <property type="protein sequence ID" value="SHN67545.1"/>
    <property type="molecule type" value="Genomic_DNA"/>
</dbReference>
<comment type="function">
    <text evidence="5">Catalyzes the conversion of 1-hydroxy-2-methyl-2-(E)-butenyl 4-diphosphate (HMBPP) into a mixture of isopentenyl diphosphate (IPP) and dimethylallyl diphosphate (DMAPP). Acts in the terminal step of the DOXP/MEP pathway for isoprenoid precursor biosynthesis.</text>
</comment>
<evidence type="ECO:0000256" key="5">
    <source>
        <dbReference type="HAMAP-Rule" id="MF_00191"/>
    </source>
</evidence>
<feature type="binding site" evidence="5">
    <location>
        <position position="99"/>
    </location>
    <ligand>
        <name>[4Fe-4S] cluster</name>
        <dbReference type="ChEBI" id="CHEBI:49883"/>
    </ligand>
</feature>